<dbReference type="InterPro" id="IPR011990">
    <property type="entry name" value="TPR-like_helical_dom_sf"/>
</dbReference>
<feature type="signal peptide" evidence="2">
    <location>
        <begin position="1"/>
        <end position="19"/>
    </location>
</feature>
<dbReference type="SMART" id="SM00028">
    <property type="entry name" value="TPR"/>
    <property type="match status" value="2"/>
</dbReference>
<keyword evidence="1" id="KW-0802">TPR repeat</keyword>
<sequence length="191" mass="20560">MRRSGPAFCLILVAGLLSACGSPDALSRQAAARNAPFGADPSRHGVDGLLVGHRLLEAGENELALRAYLRAASERGITADVLSALGSANLRLGRLQQAEQLLRRAIKMDPTFVPAINNLGVVLMEQGRAPEAKLVFKQAFALDSGATDSIRENLRLAIAKSDASIYAEQEERHEFSLVRRGQGQYVLLSQL</sequence>
<feature type="chain" id="PRO_5012515583" evidence="2">
    <location>
        <begin position="20"/>
        <end position="191"/>
    </location>
</feature>
<gene>
    <name evidence="3" type="ORF">SAMN05878503_103278</name>
</gene>
<organism evidence="3 4">
    <name type="scientific">Cereibacter ovatus</name>
    <dbReference type="NCBI Taxonomy" id="439529"/>
    <lineage>
        <taxon>Bacteria</taxon>
        <taxon>Pseudomonadati</taxon>
        <taxon>Pseudomonadota</taxon>
        <taxon>Alphaproteobacteria</taxon>
        <taxon>Rhodobacterales</taxon>
        <taxon>Paracoccaceae</taxon>
        <taxon>Cereibacter</taxon>
    </lineage>
</organism>
<evidence type="ECO:0000313" key="4">
    <source>
        <dbReference type="Proteomes" id="UP000219467"/>
    </source>
</evidence>
<keyword evidence="2" id="KW-0732">Signal</keyword>
<dbReference type="Pfam" id="PF13374">
    <property type="entry name" value="TPR_10"/>
    <property type="match status" value="1"/>
</dbReference>
<feature type="repeat" description="TPR" evidence="1">
    <location>
        <begin position="79"/>
        <end position="112"/>
    </location>
</feature>
<keyword evidence="4" id="KW-1185">Reference proteome</keyword>
<dbReference type="Gene3D" id="1.25.40.10">
    <property type="entry name" value="Tetratricopeptide repeat domain"/>
    <property type="match status" value="1"/>
</dbReference>
<dbReference type="EMBL" id="OAOQ01000003">
    <property type="protein sequence ID" value="SNX69290.1"/>
    <property type="molecule type" value="Genomic_DNA"/>
</dbReference>
<proteinExistence type="predicted"/>
<accession>A0A285CNY7</accession>
<evidence type="ECO:0000313" key="3">
    <source>
        <dbReference type="EMBL" id="SNX69290.1"/>
    </source>
</evidence>
<dbReference type="AlphaFoldDB" id="A0A285CNY7"/>
<evidence type="ECO:0000256" key="1">
    <source>
        <dbReference type="PROSITE-ProRule" id="PRU00339"/>
    </source>
</evidence>
<reference evidence="4" key="1">
    <citation type="submission" date="2017-08" db="EMBL/GenBank/DDBJ databases">
        <authorList>
            <person name="Varghese N."/>
            <person name="Submissions S."/>
        </authorList>
    </citation>
    <scope>NUCLEOTIDE SEQUENCE [LARGE SCALE GENOMIC DNA]</scope>
    <source>
        <strain evidence="4">JA234</strain>
    </source>
</reference>
<dbReference type="Proteomes" id="UP000219467">
    <property type="component" value="Unassembled WGS sequence"/>
</dbReference>
<dbReference type="RefSeq" id="WP_235840939.1">
    <property type="nucleotide sequence ID" value="NZ_OAOQ01000003.1"/>
</dbReference>
<dbReference type="InterPro" id="IPR019734">
    <property type="entry name" value="TPR_rpt"/>
</dbReference>
<protein>
    <submittedName>
        <fullName evidence="3">Tetratricopeptide repeat protein</fullName>
    </submittedName>
</protein>
<dbReference type="Pfam" id="PF13432">
    <property type="entry name" value="TPR_16"/>
    <property type="match status" value="1"/>
</dbReference>
<evidence type="ECO:0000256" key="2">
    <source>
        <dbReference type="SAM" id="SignalP"/>
    </source>
</evidence>
<dbReference type="PROSITE" id="PS50005">
    <property type="entry name" value="TPR"/>
    <property type="match status" value="1"/>
</dbReference>
<dbReference type="PROSITE" id="PS51257">
    <property type="entry name" value="PROKAR_LIPOPROTEIN"/>
    <property type="match status" value="1"/>
</dbReference>
<name>A0A285CNY7_9RHOB</name>
<dbReference type="SUPFAM" id="SSF48452">
    <property type="entry name" value="TPR-like"/>
    <property type="match status" value="1"/>
</dbReference>
<dbReference type="PROSITE" id="PS50293">
    <property type="entry name" value="TPR_REGION"/>
    <property type="match status" value="1"/>
</dbReference>